<comment type="caution">
    <text evidence="2">The sequence shown here is derived from an EMBL/GenBank/DDBJ whole genome shotgun (WGS) entry which is preliminary data.</text>
</comment>
<reference evidence="2" key="2">
    <citation type="submission" date="2020-09" db="EMBL/GenBank/DDBJ databases">
        <authorList>
            <person name="Sun Q."/>
            <person name="Ohkuma M."/>
        </authorList>
    </citation>
    <scope>NUCLEOTIDE SEQUENCE</scope>
    <source>
        <strain evidence="2">JCM 4434</strain>
    </source>
</reference>
<evidence type="ECO:0000313" key="2">
    <source>
        <dbReference type="EMBL" id="GGV00445.1"/>
    </source>
</evidence>
<name>A0A8H9I3Z6_KITAU</name>
<sequence length="156" mass="16285">MPLGVVTVTCTVPVPGGAVAVIWVSETTVKDAVMAPNRTAVAPVKAVPVTVTRVPPAAGPEAGETEVTTGVATDRGRAPDEARDGAGWFNRCSFGSGRSLGPTRVAGRGWWGWARVDADPVGGRSTPHRVGGSRAVVVTGRQRPGRPVRCRGRRRR</sequence>
<proteinExistence type="predicted"/>
<reference evidence="2" key="1">
    <citation type="journal article" date="2014" name="Int. J. Syst. Evol. Microbiol.">
        <title>Complete genome sequence of Corynebacterium casei LMG S-19264T (=DSM 44701T), isolated from a smear-ripened cheese.</title>
        <authorList>
            <consortium name="US DOE Joint Genome Institute (JGI-PGF)"/>
            <person name="Walter F."/>
            <person name="Albersmeier A."/>
            <person name="Kalinowski J."/>
            <person name="Ruckert C."/>
        </authorList>
    </citation>
    <scope>NUCLEOTIDE SEQUENCE</scope>
    <source>
        <strain evidence="2">JCM 4434</strain>
    </source>
</reference>
<organism evidence="2 3">
    <name type="scientific">Kitasatospora aureofaciens</name>
    <name type="common">Streptomyces aureofaciens</name>
    <dbReference type="NCBI Taxonomy" id="1894"/>
    <lineage>
        <taxon>Bacteria</taxon>
        <taxon>Bacillati</taxon>
        <taxon>Actinomycetota</taxon>
        <taxon>Actinomycetes</taxon>
        <taxon>Kitasatosporales</taxon>
        <taxon>Streptomycetaceae</taxon>
        <taxon>Kitasatospora</taxon>
    </lineage>
</organism>
<accession>A0A8H9I3Z6</accession>
<protein>
    <submittedName>
        <fullName evidence="2">Uncharacterized protein</fullName>
    </submittedName>
</protein>
<gene>
    <name evidence="2" type="ORF">GCM10010502_63660</name>
</gene>
<dbReference type="EMBL" id="BMUB01000024">
    <property type="protein sequence ID" value="GGV00445.1"/>
    <property type="molecule type" value="Genomic_DNA"/>
</dbReference>
<evidence type="ECO:0000256" key="1">
    <source>
        <dbReference type="SAM" id="MobiDB-lite"/>
    </source>
</evidence>
<feature type="compositionally biased region" description="Basic and acidic residues" evidence="1">
    <location>
        <begin position="74"/>
        <end position="84"/>
    </location>
</feature>
<dbReference type="AlphaFoldDB" id="A0A8H9I3Z6"/>
<feature type="region of interest" description="Disordered" evidence="1">
    <location>
        <begin position="55"/>
        <end position="84"/>
    </location>
</feature>
<dbReference type="Proteomes" id="UP000610124">
    <property type="component" value="Unassembled WGS sequence"/>
</dbReference>
<evidence type="ECO:0000313" key="3">
    <source>
        <dbReference type="Proteomes" id="UP000610124"/>
    </source>
</evidence>